<organism evidence="2 3">
    <name type="scientific">Ectocarpus siliculosus</name>
    <name type="common">Brown alga</name>
    <name type="synonym">Conferva siliculosa</name>
    <dbReference type="NCBI Taxonomy" id="2880"/>
    <lineage>
        <taxon>Eukaryota</taxon>
        <taxon>Sar</taxon>
        <taxon>Stramenopiles</taxon>
        <taxon>Ochrophyta</taxon>
        <taxon>PX clade</taxon>
        <taxon>Phaeophyceae</taxon>
        <taxon>Ectocarpales</taxon>
        <taxon>Ectocarpaceae</taxon>
        <taxon>Ectocarpus</taxon>
    </lineage>
</organism>
<dbReference type="EMBL" id="FN649760">
    <property type="protein sequence ID" value="CBJ33639.1"/>
    <property type="molecule type" value="Genomic_DNA"/>
</dbReference>
<evidence type="ECO:0000313" key="3">
    <source>
        <dbReference type="Proteomes" id="UP000002630"/>
    </source>
</evidence>
<dbReference type="AlphaFoldDB" id="D7G3W2"/>
<dbReference type="InParanoid" id="D7G3W2"/>
<accession>D7G3W2</accession>
<reference evidence="2 3" key="1">
    <citation type="journal article" date="2010" name="Nature">
        <title>The Ectocarpus genome and the independent evolution of multicellularity in brown algae.</title>
        <authorList>
            <person name="Cock J.M."/>
            <person name="Sterck L."/>
            <person name="Rouze P."/>
            <person name="Scornet D."/>
            <person name="Allen A.E."/>
            <person name="Amoutzias G."/>
            <person name="Anthouard V."/>
            <person name="Artiguenave F."/>
            <person name="Aury J.M."/>
            <person name="Badger J.H."/>
            <person name="Beszteri B."/>
            <person name="Billiau K."/>
            <person name="Bonnet E."/>
            <person name="Bothwell J.H."/>
            <person name="Bowler C."/>
            <person name="Boyen C."/>
            <person name="Brownlee C."/>
            <person name="Carrano C.J."/>
            <person name="Charrier B."/>
            <person name="Cho G.Y."/>
            <person name="Coelho S.M."/>
            <person name="Collen J."/>
            <person name="Corre E."/>
            <person name="Da Silva C."/>
            <person name="Delage L."/>
            <person name="Delaroque N."/>
            <person name="Dittami S.M."/>
            <person name="Doulbeau S."/>
            <person name="Elias M."/>
            <person name="Farnham G."/>
            <person name="Gachon C.M."/>
            <person name="Gschloessl B."/>
            <person name="Heesch S."/>
            <person name="Jabbari K."/>
            <person name="Jubin C."/>
            <person name="Kawai H."/>
            <person name="Kimura K."/>
            <person name="Kloareg B."/>
            <person name="Kupper F.C."/>
            <person name="Lang D."/>
            <person name="Le Bail A."/>
            <person name="Leblanc C."/>
            <person name="Lerouge P."/>
            <person name="Lohr M."/>
            <person name="Lopez P.J."/>
            <person name="Martens C."/>
            <person name="Maumus F."/>
            <person name="Michel G."/>
            <person name="Miranda-Saavedra D."/>
            <person name="Morales J."/>
            <person name="Moreau H."/>
            <person name="Motomura T."/>
            <person name="Nagasato C."/>
            <person name="Napoli C.A."/>
            <person name="Nelson D.R."/>
            <person name="Nyvall-Collen P."/>
            <person name="Peters A.F."/>
            <person name="Pommier C."/>
            <person name="Potin P."/>
            <person name="Poulain J."/>
            <person name="Quesneville H."/>
            <person name="Read B."/>
            <person name="Rensing S.A."/>
            <person name="Ritter A."/>
            <person name="Rousvoal S."/>
            <person name="Samanta M."/>
            <person name="Samson G."/>
            <person name="Schroeder D.C."/>
            <person name="Segurens B."/>
            <person name="Strittmatter M."/>
            <person name="Tonon T."/>
            <person name="Tregear J.W."/>
            <person name="Valentin K."/>
            <person name="von Dassow P."/>
            <person name="Yamagishi T."/>
            <person name="Van de Peer Y."/>
            <person name="Wincker P."/>
        </authorList>
    </citation>
    <scope>NUCLEOTIDE SEQUENCE [LARGE SCALE GENOMIC DNA]</scope>
    <source>
        <strain evidence="3">Ec32 / CCAP1310/4</strain>
    </source>
</reference>
<dbReference type="Proteomes" id="UP000002630">
    <property type="component" value="Unassembled WGS sequence"/>
</dbReference>
<name>D7G3W2_ECTSI</name>
<protein>
    <submittedName>
        <fullName evidence="2">Uncharacterized protein</fullName>
    </submittedName>
</protein>
<sequence>MEAHFTYSVDSSDEADEDSTVMAASAAAECAISTTCDSSRGAECARRWWRRPARTPAARGSRQRRGRLGRWE</sequence>
<feature type="region of interest" description="Disordered" evidence="1">
    <location>
        <begin position="53"/>
        <end position="72"/>
    </location>
</feature>
<evidence type="ECO:0000313" key="2">
    <source>
        <dbReference type="EMBL" id="CBJ33639.1"/>
    </source>
</evidence>
<evidence type="ECO:0000256" key="1">
    <source>
        <dbReference type="SAM" id="MobiDB-lite"/>
    </source>
</evidence>
<gene>
    <name evidence="2" type="ORF">Esi_0534_0005</name>
</gene>
<proteinExistence type="predicted"/>
<keyword evidence="3" id="KW-1185">Reference proteome</keyword>
<feature type="compositionally biased region" description="Basic residues" evidence="1">
    <location>
        <begin position="61"/>
        <end position="72"/>
    </location>
</feature>